<comment type="caution">
    <text evidence="2">The sequence shown here is derived from an EMBL/GenBank/DDBJ whole genome shotgun (WGS) entry which is preliminary data.</text>
</comment>
<dbReference type="Pfam" id="PF00646">
    <property type="entry name" value="F-box"/>
    <property type="match status" value="1"/>
</dbReference>
<proteinExistence type="predicted"/>
<dbReference type="SUPFAM" id="SSF81383">
    <property type="entry name" value="F-box domain"/>
    <property type="match status" value="1"/>
</dbReference>
<dbReference type="InterPro" id="IPR055411">
    <property type="entry name" value="LRR_FXL15/At3g58940/PEG3-like"/>
</dbReference>
<dbReference type="SUPFAM" id="SSF52047">
    <property type="entry name" value="RNI-like"/>
    <property type="match status" value="1"/>
</dbReference>
<dbReference type="Pfam" id="PF24758">
    <property type="entry name" value="LRR_At5g56370"/>
    <property type="match status" value="1"/>
</dbReference>
<dbReference type="InterPro" id="IPR050232">
    <property type="entry name" value="FBL13/AtMIF1-like"/>
</dbReference>
<gene>
    <name evidence="2" type="ORF">PHJA_001170400</name>
</gene>
<name>A0A830C4K4_9LAMI</name>
<dbReference type="Proteomes" id="UP000653305">
    <property type="component" value="Unassembled WGS sequence"/>
</dbReference>
<feature type="domain" description="FBD" evidence="1">
    <location>
        <begin position="361"/>
        <end position="430"/>
    </location>
</feature>
<dbReference type="SMART" id="SM00579">
    <property type="entry name" value="FBD"/>
    <property type="match status" value="1"/>
</dbReference>
<sequence>MEKTKQIWRAREKQISDVKQKEYPSIDRLSALPDDVLVHILSFLPTQLSVSTSVLGKRWRCVWAHVPNLDLNSDDEIINKVMLLHKRQNINNFCLSHFDDCSDFQFEAWIATLIDRSVRKLDICLDCQVKLPRCLFNCKTLVDLSLAWCGDIPMTGTVFLPALKKLQLDRVTYESAESLQRLISGCPVLEDLFVEREKTNEDTLVCCCISSTTLNKLKLISGRRVIYGLKLDAPALRSLTLYEFVSQDFSAGDLTSLIEANINLQAHDLINDYALYSRSVIEFVGKMNNLKCLKLTTFRMEVPDSAFSALTMKFYNLTELKLNADCRFIQKLLENADNLEVLNIRIVYGDLNWTEPKQVPACLTSHLGTVRIHDLQCDEKELSMVRYILRNAKVLKRMEIQPFIGGNDLETLKRVSLFERGSEACQLAFH</sequence>
<dbReference type="OrthoDB" id="811707at2759"/>
<dbReference type="CDD" id="cd22160">
    <property type="entry name" value="F-box_AtFBL13-like"/>
    <property type="match status" value="1"/>
</dbReference>
<evidence type="ECO:0000259" key="1">
    <source>
        <dbReference type="SMART" id="SM00579"/>
    </source>
</evidence>
<dbReference type="InterPro" id="IPR001810">
    <property type="entry name" value="F-box_dom"/>
</dbReference>
<dbReference type="Gene3D" id="1.20.1280.50">
    <property type="match status" value="1"/>
</dbReference>
<evidence type="ECO:0000313" key="3">
    <source>
        <dbReference type="Proteomes" id="UP000653305"/>
    </source>
</evidence>
<accession>A0A830C4K4</accession>
<evidence type="ECO:0000313" key="2">
    <source>
        <dbReference type="EMBL" id="GFP90265.1"/>
    </source>
</evidence>
<dbReference type="AlphaFoldDB" id="A0A830C4K4"/>
<dbReference type="EMBL" id="BMAC01000213">
    <property type="protein sequence ID" value="GFP90265.1"/>
    <property type="molecule type" value="Genomic_DNA"/>
</dbReference>
<dbReference type="Pfam" id="PF08387">
    <property type="entry name" value="FBD"/>
    <property type="match status" value="1"/>
</dbReference>
<reference evidence="2" key="1">
    <citation type="submission" date="2020-07" db="EMBL/GenBank/DDBJ databases">
        <title>Ethylene signaling mediates host invasion by parasitic plants.</title>
        <authorList>
            <person name="Yoshida S."/>
        </authorList>
    </citation>
    <scope>NUCLEOTIDE SEQUENCE</scope>
    <source>
        <strain evidence="2">Okayama</strain>
    </source>
</reference>
<dbReference type="InterPro" id="IPR032675">
    <property type="entry name" value="LRR_dom_sf"/>
</dbReference>
<dbReference type="PANTHER" id="PTHR31900:SF34">
    <property type="entry name" value="EMB|CAB62440.1-RELATED"/>
    <property type="match status" value="1"/>
</dbReference>
<dbReference type="PANTHER" id="PTHR31900">
    <property type="entry name" value="F-BOX/RNI SUPERFAMILY PROTEIN-RELATED"/>
    <property type="match status" value="1"/>
</dbReference>
<protein>
    <submittedName>
        <fullName evidence="2">Putative fbd-associated F-box protein at5g56440</fullName>
    </submittedName>
</protein>
<dbReference type="InterPro" id="IPR053781">
    <property type="entry name" value="F-box_AtFBL13-like"/>
</dbReference>
<dbReference type="InterPro" id="IPR006566">
    <property type="entry name" value="FBD"/>
</dbReference>
<keyword evidence="3" id="KW-1185">Reference proteome</keyword>
<dbReference type="InterPro" id="IPR036047">
    <property type="entry name" value="F-box-like_dom_sf"/>
</dbReference>
<dbReference type="Gene3D" id="3.80.10.10">
    <property type="entry name" value="Ribonuclease Inhibitor"/>
    <property type="match status" value="1"/>
</dbReference>
<organism evidence="2 3">
    <name type="scientific">Phtheirospermum japonicum</name>
    <dbReference type="NCBI Taxonomy" id="374723"/>
    <lineage>
        <taxon>Eukaryota</taxon>
        <taxon>Viridiplantae</taxon>
        <taxon>Streptophyta</taxon>
        <taxon>Embryophyta</taxon>
        <taxon>Tracheophyta</taxon>
        <taxon>Spermatophyta</taxon>
        <taxon>Magnoliopsida</taxon>
        <taxon>eudicotyledons</taxon>
        <taxon>Gunneridae</taxon>
        <taxon>Pentapetalae</taxon>
        <taxon>asterids</taxon>
        <taxon>lamiids</taxon>
        <taxon>Lamiales</taxon>
        <taxon>Orobanchaceae</taxon>
        <taxon>Orobanchaceae incertae sedis</taxon>
        <taxon>Phtheirospermum</taxon>
    </lineage>
</organism>